<feature type="transmembrane region" description="Helical" evidence="2">
    <location>
        <begin position="38"/>
        <end position="61"/>
    </location>
</feature>
<comment type="subcellular location">
    <subcellularLocation>
        <location evidence="1">Membrane</location>
        <topology evidence="1">Multi-pass membrane protein</topology>
    </subcellularLocation>
</comment>
<keyword evidence="2" id="KW-0472">Membrane</keyword>
<protein>
    <recommendedName>
        <fullName evidence="3">Cytochrome oxidase subunit II transmembrane region profile domain-containing protein</fullName>
    </recommendedName>
</protein>
<feature type="transmembrane region" description="Helical" evidence="2">
    <location>
        <begin position="6"/>
        <end position="26"/>
    </location>
</feature>
<keyword evidence="2" id="KW-0812">Transmembrane</keyword>
<dbReference type="PROSITE" id="PS50999">
    <property type="entry name" value="COX2_TM"/>
    <property type="match status" value="1"/>
</dbReference>
<feature type="domain" description="Cytochrome oxidase subunit II transmembrane region profile" evidence="3">
    <location>
        <begin position="1"/>
        <end position="65"/>
    </location>
</feature>
<evidence type="ECO:0000256" key="1">
    <source>
        <dbReference type="ARBA" id="ARBA00004141"/>
    </source>
</evidence>
<comment type="caution">
    <text evidence="4">The sequence shown here is derived from an EMBL/GenBank/DDBJ whole genome shotgun (WGS) entry which is preliminary data.</text>
</comment>
<dbReference type="Proteomes" id="UP001478133">
    <property type="component" value="Unassembled WGS sequence"/>
</dbReference>
<organism evidence="4 5">
    <name type="scientific">Ruminococcoides intestinihominis</name>
    <dbReference type="NCBI Taxonomy" id="3133161"/>
    <lineage>
        <taxon>Bacteria</taxon>
        <taxon>Bacillati</taxon>
        <taxon>Bacillota</taxon>
        <taxon>Clostridia</taxon>
        <taxon>Eubacteriales</taxon>
        <taxon>Oscillospiraceae</taxon>
        <taxon>Ruminococcoides</taxon>
    </lineage>
</organism>
<sequence length="171" mass="20085">MLLIIIILIMIALIVVGTILSFNGYFNEVAESISSIIAYKILPIMLIPFFIVAIFSVIYTIDCGNNRTEEFTTEKITLISLKHTKNDNYCYTYKDKKENIITIQQKQDYCVFKKDSVKKCYLEYYKYRIPLEKQKSIEFKLLNIDFFGLLKEDATKHSRFVVPKGYNIDER</sequence>
<name>A0ABV1HWA3_9FIRM</name>
<proteinExistence type="predicted"/>
<gene>
    <name evidence="4" type="ORF">ABFO16_10275</name>
</gene>
<reference evidence="4 5" key="1">
    <citation type="submission" date="2024-03" db="EMBL/GenBank/DDBJ databases">
        <title>Human intestinal bacterial collection.</title>
        <authorList>
            <person name="Pauvert C."/>
            <person name="Hitch T.C.A."/>
            <person name="Clavel T."/>
        </authorList>
    </citation>
    <scope>NUCLEOTIDE SEQUENCE [LARGE SCALE GENOMIC DNA]</scope>
    <source>
        <strain evidence="4 5">CLA-AP-H18</strain>
    </source>
</reference>
<accession>A0ABV1HWA3</accession>
<dbReference type="InterPro" id="IPR011759">
    <property type="entry name" value="Cyt_c_oxidase_su2_TM_dom"/>
</dbReference>
<evidence type="ECO:0000256" key="2">
    <source>
        <dbReference type="SAM" id="Phobius"/>
    </source>
</evidence>
<dbReference type="EMBL" id="JBBMFI010000084">
    <property type="protein sequence ID" value="MEQ2566607.1"/>
    <property type="molecule type" value="Genomic_DNA"/>
</dbReference>
<evidence type="ECO:0000313" key="5">
    <source>
        <dbReference type="Proteomes" id="UP001478133"/>
    </source>
</evidence>
<evidence type="ECO:0000259" key="3">
    <source>
        <dbReference type="PROSITE" id="PS50999"/>
    </source>
</evidence>
<keyword evidence="2" id="KW-1133">Transmembrane helix</keyword>
<keyword evidence="5" id="KW-1185">Reference proteome</keyword>
<dbReference type="RefSeq" id="WP_367286519.1">
    <property type="nucleotide sequence ID" value="NZ_JBBMEY010000029.1"/>
</dbReference>
<evidence type="ECO:0000313" key="4">
    <source>
        <dbReference type="EMBL" id="MEQ2566607.1"/>
    </source>
</evidence>